<dbReference type="SUPFAM" id="SSF56219">
    <property type="entry name" value="DNase I-like"/>
    <property type="match status" value="1"/>
</dbReference>
<dbReference type="PANTHER" id="PTHR33395:SF22">
    <property type="entry name" value="REVERSE TRANSCRIPTASE DOMAIN-CONTAINING PROTEIN"/>
    <property type="match status" value="1"/>
</dbReference>
<dbReference type="InterPro" id="IPR005135">
    <property type="entry name" value="Endo/exonuclease/phosphatase"/>
</dbReference>
<organism evidence="2 3">
    <name type="scientific">Mytilus edulis</name>
    <name type="common">Blue mussel</name>
    <dbReference type="NCBI Taxonomy" id="6550"/>
    <lineage>
        <taxon>Eukaryota</taxon>
        <taxon>Metazoa</taxon>
        <taxon>Spiralia</taxon>
        <taxon>Lophotrochozoa</taxon>
        <taxon>Mollusca</taxon>
        <taxon>Bivalvia</taxon>
        <taxon>Autobranchia</taxon>
        <taxon>Pteriomorphia</taxon>
        <taxon>Mytilida</taxon>
        <taxon>Mytiloidea</taxon>
        <taxon>Mytilidae</taxon>
        <taxon>Mytilinae</taxon>
        <taxon>Mytilus</taxon>
    </lineage>
</organism>
<comment type="caution">
    <text evidence="2">The sequence shown here is derived from an EMBL/GenBank/DDBJ whole genome shotgun (WGS) entry which is preliminary data.</text>
</comment>
<dbReference type="EMBL" id="CAJPWZ010003150">
    <property type="protein sequence ID" value="CAG2253343.1"/>
    <property type="molecule type" value="Genomic_DNA"/>
</dbReference>
<dbReference type="OrthoDB" id="6143588at2759"/>
<sequence>MISGVITTNSKKKTLASYYRPPNRTDNEYLEYTQNEFNCLKNSTKKNILIIGGDFNIPDINWEHNIQPNHLSSKQRCKPIPDIGNSDHDIVLLDTSIKAQKPKPVKLEIQLCKITNIDEIQNEVRLFAEIFNQKTFSNTENMWKYFKENIIKIIDQKVPTKMTTTKFTRPWINTNIKRLIRRKQKAYKKSRKTRKKRDRDRYKYLQQQTQMEIRKARKVYE</sequence>
<evidence type="ECO:0000259" key="1">
    <source>
        <dbReference type="Pfam" id="PF14529"/>
    </source>
</evidence>
<dbReference type="GO" id="GO:0007508">
    <property type="term" value="P:larval heart development"/>
    <property type="evidence" value="ECO:0007669"/>
    <property type="project" value="TreeGrafter"/>
</dbReference>
<dbReference type="Gene3D" id="3.60.10.10">
    <property type="entry name" value="Endonuclease/exonuclease/phosphatase"/>
    <property type="match status" value="1"/>
</dbReference>
<name>A0A8S3V684_MYTED</name>
<dbReference type="AlphaFoldDB" id="A0A8S3V684"/>
<accession>A0A8S3V684</accession>
<evidence type="ECO:0000313" key="2">
    <source>
        <dbReference type="EMBL" id="CAG2253343.1"/>
    </source>
</evidence>
<dbReference type="Pfam" id="PF14529">
    <property type="entry name" value="Exo_endo_phos_2"/>
    <property type="match status" value="1"/>
</dbReference>
<evidence type="ECO:0000313" key="3">
    <source>
        <dbReference type="Proteomes" id="UP000683360"/>
    </source>
</evidence>
<feature type="domain" description="Endonuclease/exonuclease/phosphatase" evidence="1">
    <location>
        <begin position="15"/>
        <end position="90"/>
    </location>
</feature>
<dbReference type="PANTHER" id="PTHR33395">
    <property type="entry name" value="TRANSCRIPTASE, PUTATIVE-RELATED-RELATED"/>
    <property type="match status" value="1"/>
</dbReference>
<reference evidence="2" key="1">
    <citation type="submission" date="2021-03" db="EMBL/GenBank/DDBJ databases">
        <authorList>
            <person name="Bekaert M."/>
        </authorList>
    </citation>
    <scope>NUCLEOTIDE SEQUENCE</scope>
</reference>
<gene>
    <name evidence="2" type="ORF">MEDL_64906</name>
</gene>
<dbReference type="InterPro" id="IPR036691">
    <property type="entry name" value="Endo/exonu/phosph_ase_sf"/>
</dbReference>
<keyword evidence="3" id="KW-1185">Reference proteome</keyword>
<protein>
    <recommendedName>
        <fullName evidence="1">Endonuclease/exonuclease/phosphatase domain-containing protein</fullName>
    </recommendedName>
</protein>
<dbReference type="GO" id="GO:0031012">
    <property type="term" value="C:extracellular matrix"/>
    <property type="evidence" value="ECO:0007669"/>
    <property type="project" value="TreeGrafter"/>
</dbReference>
<proteinExistence type="predicted"/>
<dbReference type="Proteomes" id="UP000683360">
    <property type="component" value="Unassembled WGS sequence"/>
</dbReference>
<dbReference type="GO" id="GO:0003824">
    <property type="term" value="F:catalytic activity"/>
    <property type="evidence" value="ECO:0007669"/>
    <property type="project" value="InterPro"/>
</dbReference>
<dbReference type="GO" id="GO:0061343">
    <property type="term" value="P:cell adhesion involved in heart morphogenesis"/>
    <property type="evidence" value="ECO:0007669"/>
    <property type="project" value="TreeGrafter"/>
</dbReference>